<dbReference type="GO" id="GO:0004016">
    <property type="term" value="F:adenylate cyclase activity"/>
    <property type="evidence" value="ECO:0007669"/>
    <property type="project" value="UniProtKB-EC"/>
</dbReference>
<accession>A0A0J6W9K9</accession>
<evidence type="ECO:0000313" key="3">
    <source>
        <dbReference type="Proteomes" id="UP000036513"/>
    </source>
</evidence>
<keyword evidence="3" id="KW-1185">Reference proteome</keyword>
<sequence length="228" mass="24164">MGEAAAADATFAFVDLSGFTALTEMCGDEEAALLAGRLVDLARDSLTVHVSLVKSMGDAVMLRAPGPEQMMATIVALADRAAAEDGFLVLRVGIHHGSAVERDNDFFGHAVNTAARVTALAGAGQAIVTDPILPACEGLGLAVRSLGATALRNIASPMAVYRVSLPPPRYPVDPVCGVRIDPRTTSHHVRHDDQDIWFCSGRCAERFLAINEGKQPEGGRTRRANYDD</sequence>
<dbReference type="SUPFAM" id="SSF55073">
    <property type="entry name" value="Nucleotide cyclase"/>
    <property type="match status" value="1"/>
</dbReference>
<comment type="caution">
    <text evidence="2">The sequence shown here is derived from an EMBL/GenBank/DDBJ whole genome shotgun (WGS) entry which is preliminary data.</text>
</comment>
<dbReference type="STRING" id="37916.MCHLDSM_01764"/>
<dbReference type="GO" id="GO:0035556">
    <property type="term" value="P:intracellular signal transduction"/>
    <property type="evidence" value="ECO:0007669"/>
    <property type="project" value="InterPro"/>
</dbReference>
<dbReference type="Gene3D" id="3.30.70.1230">
    <property type="entry name" value="Nucleotide cyclase"/>
    <property type="match status" value="1"/>
</dbReference>
<gene>
    <name evidence="2" type="ORF">MCHLDSM_01764</name>
</gene>
<organism evidence="2 3">
    <name type="scientific">Mycolicibacterium chlorophenolicum</name>
    <dbReference type="NCBI Taxonomy" id="37916"/>
    <lineage>
        <taxon>Bacteria</taxon>
        <taxon>Bacillati</taxon>
        <taxon>Actinomycetota</taxon>
        <taxon>Actinomycetes</taxon>
        <taxon>Mycobacteriales</taxon>
        <taxon>Mycobacteriaceae</taxon>
        <taxon>Mycolicibacterium</taxon>
    </lineage>
</organism>
<dbReference type="PROSITE" id="PS50125">
    <property type="entry name" value="GUANYLATE_CYCLASE_2"/>
    <property type="match status" value="1"/>
</dbReference>
<evidence type="ECO:0000259" key="1">
    <source>
        <dbReference type="PROSITE" id="PS50125"/>
    </source>
</evidence>
<dbReference type="CDD" id="cd07302">
    <property type="entry name" value="CHD"/>
    <property type="match status" value="1"/>
</dbReference>
<reference evidence="2 3" key="1">
    <citation type="journal article" date="2015" name="Genome Biol. Evol.">
        <title>Characterization of Three Mycobacterium spp. with Potential Use in Bioremediation by Genome Sequencing and Comparative Genomics.</title>
        <authorList>
            <person name="Das S."/>
            <person name="Pettersson B.M."/>
            <person name="Behra P.R."/>
            <person name="Ramesh M."/>
            <person name="Dasgupta S."/>
            <person name="Bhattacharya A."/>
            <person name="Kirsebom L.A."/>
        </authorList>
    </citation>
    <scope>NUCLEOTIDE SEQUENCE [LARGE SCALE GENOMIC DNA]</scope>
    <source>
        <strain evidence="2 3">DSM 43826</strain>
    </source>
</reference>
<dbReference type="EC" id="4.6.1.1" evidence="2"/>
<dbReference type="Proteomes" id="UP000036513">
    <property type="component" value="Unassembled WGS sequence"/>
</dbReference>
<dbReference type="RefSeq" id="WP_006247293.1">
    <property type="nucleotide sequence ID" value="NZ_JYNL01000017.1"/>
</dbReference>
<evidence type="ECO:0000313" key="2">
    <source>
        <dbReference type="EMBL" id="KMO79880.1"/>
    </source>
</evidence>
<dbReference type="InterPro" id="IPR029787">
    <property type="entry name" value="Nucleotide_cyclase"/>
</dbReference>
<dbReference type="SMR" id="A0A0J6W9K9"/>
<protein>
    <submittedName>
        <fullName evidence="2">pH-sensitive adenylate cyclase</fullName>
        <ecNumber evidence="2">4.6.1.1</ecNumber>
    </submittedName>
</protein>
<keyword evidence="2" id="KW-0456">Lyase</keyword>
<dbReference type="AlphaFoldDB" id="A0A0J6W9K9"/>
<dbReference type="SMART" id="SM00746">
    <property type="entry name" value="TRASH"/>
    <property type="match status" value="1"/>
</dbReference>
<dbReference type="GO" id="GO:0009190">
    <property type="term" value="P:cyclic nucleotide biosynthetic process"/>
    <property type="evidence" value="ECO:0007669"/>
    <property type="project" value="InterPro"/>
</dbReference>
<dbReference type="Pfam" id="PF00211">
    <property type="entry name" value="Guanylate_cyc"/>
    <property type="match status" value="1"/>
</dbReference>
<proteinExistence type="predicted"/>
<dbReference type="InterPro" id="IPR001054">
    <property type="entry name" value="A/G_cyclase"/>
</dbReference>
<dbReference type="EMBL" id="JYNL01000017">
    <property type="protein sequence ID" value="KMO79880.1"/>
    <property type="molecule type" value="Genomic_DNA"/>
</dbReference>
<name>A0A0J6W9K9_9MYCO</name>
<dbReference type="InterPro" id="IPR011017">
    <property type="entry name" value="TRASH_dom"/>
</dbReference>
<feature type="domain" description="Guanylate cyclase" evidence="1">
    <location>
        <begin position="10"/>
        <end position="118"/>
    </location>
</feature>
<dbReference type="PATRIC" id="fig|37916.4.peg.1674"/>